<dbReference type="Proteomes" id="UP001619887">
    <property type="component" value="Unassembled WGS sequence"/>
</dbReference>
<dbReference type="PANTHER" id="PTHR19432:SF37">
    <property type="entry name" value="SOLUTE CARRIER FAMILY 45 MEMBER 3"/>
    <property type="match status" value="1"/>
</dbReference>
<dbReference type="EMBL" id="JBIYXZ010002074">
    <property type="protein sequence ID" value="KAL3059247.1"/>
    <property type="molecule type" value="Genomic_DNA"/>
</dbReference>
<dbReference type="PANTHER" id="PTHR19432">
    <property type="entry name" value="SUGAR TRANSPORTER"/>
    <property type="match status" value="1"/>
</dbReference>
<dbReference type="GO" id="GO:0016020">
    <property type="term" value="C:membrane"/>
    <property type="evidence" value="ECO:0007669"/>
    <property type="project" value="UniProtKB-SubCell"/>
</dbReference>
<keyword evidence="5 6" id="KW-0472">Membrane</keyword>
<feature type="transmembrane region" description="Helical" evidence="6">
    <location>
        <begin position="154"/>
        <end position="171"/>
    </location>
</feature>
<keyword evidence="4 6" id="KW-1133">Transmembrane helix</keyword>
<evidence type="ECO:0000313" key="7">
    <source>
        <dbReference type="EMBL" id="KAL3059247.1"/>
    </source>
</evidence>
<sequence>MPGAAHLSSKPWLISALQAGAVCLTDFCALLLPFMVFTGERMASPALFLQCVVSVLCSAVMDRWISLLGARLVYISSVALMVLATAFIGVSDSVMTVTVMTAVTGYTVSVLQVVPFTLLVSTTQINSIKLMLRMFHQVLPSLCQGYIVQLARTVRAYMVSACCFSLLAFLYSTKMVYSHADLQH</sequence>
<feature type="transmembrane region" description="Helical" evidence="6">
    <location>
        <begin position="72"/>
        <end position="91"/>
    </location>
</feature>
<protein>
    <recommendedName>
        <fullName evidence="9">Solute carrier family 45 member 3</fullName>
    </recommendedName>
</protein>
<dbReference type="InterPro" id="IPR036259">
    <property type="entry name" value="MFS_trans_sf"/>
</dbReference>
<evidence type="ECO:0000313" key="8">
    <source>
        <dbReference type="Proteomes" id="UP001619887"/>
    </source>
</evidence>
<evidence type="ECO:0000256" key="1">
    <source>
        <dbReference type="ARBA" id="ARBA00004141"/>
    </source>
</evidence>
<dbReference type="SUPFAM" id="SSF103473">
    <property type="entry name" value="MFS general substrate transporter"/>
    <property type="match status" value="1"/>
</dbReference>
<reference evidence="7 8" key="2">
    <citation type="journal article" date="2024" name="G3 (Bethesda)">
        <title>The genome of the cryopelagic Antarctic bald notothen, Trematomus borchgrevinki.</title>
        <authorList>
            <person name="Rayamajhi N."/>
            <person name="Rivera-Colon A.G."/>
            <person name="Minhas B.F."/>
            <person name="Cheng C.C."/>
            <person name="Catchen J.M."/>
        </authorList>
    </citation>
    <scope>NUCLEOTIDE SEQUENCE [LARGE SCALE GENOMIC DNA]</scope>
    <source>
        <strain evidence="7">AGRC-2024</strain>
    </source>
</reference>
<evidence type="ECO:0000256" key="2">
    <source>
        <dbReference type="ARBA" id="ARBA00022448"/>
    </source>
</evidence>
<comment type="caution">
    <text evidence="7">The sequence shown here is derived from an EMBL/GenBank/DDBJ whole genome shotgun (WGS) entry which is preliminary data.</text>
</comment>
<name>A0ABD2GZ46_PAGBO</name>
<evidence type="ECO:0000256" key="3">
    <source>
        <dbReference type="ARBA" id="ARBA00022692"/>
    </source>
</evidence>
<gene>
    <name evidence="7" type="ORF">OYC64_011214</name>
</gene>
<proteinExistence type="predicted"/>
<reference evidence="7 8" key="1">
    <citation type="journal article" date="2022" name="G3 (Bethesda)">
        <title>Evaluating Illumina-, Nanopore-, and PacBio-based genome assembly strategies with the bald notothen, Trematomus borchgrevinki.</title>
        <authorList>
            <person name="Rayamajhi N."/>
            <person name="Cheng C.C."/>
            <person name="Catchen J.M."/>
        </authorList>
    </citation>
    <scope>NUCLEOTIDE SEQUENCE [LARGE SCALE GENOMIC DNA]</scope>
    <source>
        <strain evidence="7">AGRC-2024</strain>
    </source>
</reference>
<accession>A0ABD2GZ46</accession>
<keyword evidence="3 6" id="KW-0812">Transmembrane</keyword>
<evidence type="ECO:0000256" key="4">
    <source>
        <dbReference type="ARBA" id="ARBA00022989"/>
    </source>
</evidence>
<dbReference type="AlphaFoldDB" id="A0ABD2GZ46"/>
<organism evidence="7 8">
    <name type="scientific">Pagothenia borchgrevinki</name>
    <name type="common">Bald rockcod</name>
    <name type="synonym">Trematomus borchgrevinki</name>
    <dbReference type="NCBI Taxonomy" id="8213"/>
    <lineage>
        <taxon>Eukaryota</taxon>
        <taxon>Metazoa</taxon>
        <taxon>Chordata</taxon>
        <taxon>Craniata</taxon>
        <taxon>Vertebrata</taxon>
        <taxon>Euteleostomi</taxon>
        <taxon>Actinopterygii</taxon>
        <taxon>Neopterygii</taxon>
        <taxon>Teleostei</taxon>
        <taxon>Neoteleostei</taxon>
        <taxon>Acanthomorphata</taxon>
        <taxon>Eupercaria</taxon>
        <taxon>Perciformes</taxon>
        <taxon>Notothenioidei</taxon>
        <taxon>Nototheniidae</taxon>
        <taxon>Pagothenia</taxon>
    </lineage>
</organism>
<keyword evidence="8" id="KW-1185">Reference proteome</keyword>
<comment type="subcellular location">
    <subcellularLocation>
        <location evidence="1">Membrane</location>
        <topology evidence="1">Multi-pass membrane protein</topology>
    </subcellularLocation>
</comment>
<evidence type="ECO:0000256" key="5">
    <source>
        <dbReference type="ARBA" id="ARBA00023136"/>
    </source>
</evidence>
<feature type="transmembrane region" description="Helical" evidence="6">
    <location>
        <begin position="12"/>
        <end position="36"/>
    </location>
</feature>
<evidence type="ECO:0008006" key="9">
    <source>
        <dbReference type="Google" id="ProtNLM"/>
    </source>
</evidence>
<feature type="transmembrane region" description="Helical" evidence="6">
    <location>
        <begin position="97"/>
        <end position="118"/>
    </location>
</feature>
<evidence type="ECO:0000256" key="6">
    <source>
        <dbReference type="SAM" id="Phobius"/>
    </source>
</evidence>
<keyword evidence="2" id="KW-0813">Transport</keyword>